<gene>
    <name evidence="5" type="ORF">GDO78_018996</name>
</gene>
<accession>A0A8J6B6M5</accession>
<dbReference type="AlphaFoldDB" id="A0A8J6B6M5"/>
<evidence type="ECO:0000313" key="5">
    <source>
        <dbReference type="EMBL" id="KAG9465062.1"/>
    </source>
</evidence>
<dbReference type="InterPro" id="IPR036179">
    <property type="entry name" value="Ig-like_dom_sf"/>
</dbReference>
<keyword evidence="3" id="KW-0393">Immunoglobulin domain</keyword>
<dbReference type="InterPro" id="IPR013151">
    <property type="entry name" value="Immunoglobulin_dom"/>
</dbReference>
<sequence length="215" mass="24117">MGAWYFAQNDVPVRAAIRPAVTFSLNYKKIFTAESIMMTCDGGSTIGGGPNYIWYKDNFPVHNGKSYTIQRARTSHRGSYRCRTSTGELSDPARLDVSDGIVILQTPLYVYEGDDINLRCHHRPRYSGGLSRFIKDKSVIRAWTDSAVFQIGNVDRTTAGTYRCDKVISGQKIYYDEVSVSVEGKSRISYIRIIPQHLYTDGVTLSPDRPSVIIA</sequence>
<name>A0A8J6B6M5_ELECQ</name>
<dbReference type="InterPro" id="IPR007110">
    <property type="entry name" value="Ig-like_dom"/>
</dbReference>
<dbReference type="GO" id="GO:0009897">
    <property type="term" value="C:external side of plasma membrane"/>
    <property type="evidence" value="ECO:0007669"/>
    <property type="project" value="TreeGrafter"/>
</dbReference>
<dbReference type="GO" id="GO:0004888">
    <property type="term" value="F:transmembrane signaling receptor activity"/>
    <property type="evidence" value="ECO:0007669"/>
    <property type="project" value="TreeGrafter"/>
</dbReference>
<evidence type="ECO:0000313" key="6">
    <source>
        <dbReference type="Proteomes" id="UP000770717"/>
    </source>
</evidence>
<keyword evidence="6" id="KW-1185">Reference proteome</keyword>
<protein>
    <recommendedName>
        <fullName evidence="4">Ig-like domain-containing protein</fullName>
    </recommendedName>
</protein>
<evidence type="ECO:0000259" key="4">
    <source>
        <dbReference type="PROSITE" id="PS50835"/>
    </source>
</evidence>
<evidence type="ECO:0000256" key="3">
    <source>
        <dbReference type="ARBA" id="ARBA00023319"/>
    </source>
</evidence>
<dbReference type="PANTHER" id="PTHR11481:SF64">
    <property type="entry name" value="FC RECEPTOR-LIKE PROTEIN 4"/>
    <property type="match status" value="1"/>
</dbReference>
<dbReference type="Pfam" id="PF13895">
    <property type="entry name" value="Ig_2"/>
    <property type="match status" value="1"/>
</dbReference>
<dbReference type="InterPro" id="IPR050488">
    <property type="entry name" value="Ig_Fc_receptor"/>
</dbReference>
<evidence type="ECO:0000256" key="2">
    <source>
        <dbReference type="ARBA" id="ARBA00023157"/>
    </source>
</evidence>
<organism evidence="5 6">
    <name type="scientific">Eleutherodactylus coqui</name>
    <name type="common">Puerto Rican coqui</name>
    <dbReference type="NCBI Taxonomy" id="57060"/>
    <lineage>
        <taxon>Eukaryota</taxon>
        <taxon>Metazoa</taxon>
        <taxon>Chordata</taxon>
        <taxon>Craniata</taxon>
        <taxon>Vertebrata</taxon>
        <taxon>Euteleostomi</taxon>
        <taxon>Amphibia</taxon>
        <taxon>Batrachia</taxon>
        <taxon>Anura</taxon>
        <taxon>Neobatrachia</taxon>
        <taxon>Hyloidea</taxon>
        <taxon>Eleutherodactylidae</taxon>
        <taxon>Eleutherodactylinae</taxon>
        <taxon>Eleutherodactylus</taxon>
        <taxon>Eleutherodactylus</taxon>
    </lineage>
</organism>
<dbReference type="GO" id="GO:0006955">
    <property type="term" value="P:immune response"/>
    <property type="evidence" value="ECO:0007669"/>
    <property type="project" value="TreeGrafter"/>
</dbReference>
<dbReference type="Pfam" id="PF00047">
    <property type="entry name" value="ig"/>
    <property type="match status" value="1"/>
</dbReference>
<dbReference type="Gene3D" id="2.60.40.10">
    <property type="entry name" value="Immunoglobulins"/>
    <property type="match status" value="2"/>
</dbReference>
<dbReference type="InterPro" id="IPR013783">
    <property type="entry name" value="Ig-like_fold"/>
</dbReference>
<evidence type="ECO:0000256" key="1">
    <source>
        <dbReference type="ARBA" id="ARBA00022729"/>
    </source>
</evidence>
<keyword evidence="2" id="KW-1015">Disulfide bond</keyword>
<dbReference type="EMBL" id="WNTK01003554">
    <property type="protein sequence ID" value="KAG9465062.1"/>
    <property type="molecule type" value="Genomic_DNA"/>
</dbReference>
<reference evidence="5" key="1">
    <citation type="thesis" date="2020" institute="ProQuest LLC" country="789 East Eisenhower Parkway, Ann Arbor, MI, USA">
        <title>Comparative Genomics and Chromosome Evolution.</title>
        <authorList>
            <person name="Mudd A.B."/>
        </authorList>
    </citation>
    <scope>NUCLEOTIDE SEQUENCE</scope>
    <source>
        <strain evidence="5">HN-11 Male</strain>
        <tissue evidence="5">Kidney and liver</tissue>
    </source>
</reference>
<dbReference type="InterPro" id="IPR003599">
    <property type="entry name" value="Ig_sub"/>
</dbReference>
<dbReference type="PANTHER" id="PTHR11481">
    <property type="entry name" value="IMMUNOGLOBULIN FC RECEPTOR"/>
    <property type="match status" value="1"/>
</dbReference>
<dbReference type="GO" id="GO:0007166">
    <property type="term" value="P:cell surface receptor signaling pathway"/>
    <property type="evidence" value="ECO:0007669"/>
    <property type="project" value="TreeGrafter"/>
</dbReference>
<dbReference type="PROSITE" id="PS50835">
    <property type="entry name" value="IG_LIKE"/>
    <property type="match status" value="1"/>
</dbReference>
<dbReference type="OrthoDB" id="6151406at2759"/>
<comment type="caution">
    <text evidence="5">The sequence shown here is derived from an EMBL/GenBank/DDBJ whole genome shotgun (WGS) entry which is preliminary data.</text>
</comment>
<keyword evidence="1" id="KW-0732">Signal</keyword>
<dbReference type="SMART" id="SM00409">
    <property type="entry name" value="IG"/>
    <property type="match status" value="2"/>
</dbReference>
<feature type="domain" description="Ig-like" evidence="4">
    <location>
        <begin position="19"/>
        <end position="98"/>
    </location>
</feature>
<proteinExistence type="predicted"/>
<dbReference type="Proteomes" id="UP000770717">
    <property type="component" value="Unassembled WGS sequence"/>
</dbReference>
<dbReference type="SUPFAM" id="SSF48726">
    <property type="entry name" value="Immunoglobulin"/>
    <property type="match status" value="2"/>
</dbReference>